<reference evidence="2 3" key="2">
    <citation type="submission" date="2020-08" db="EMBL/GenBank/DDBJ databases">
        <authorList>
            <person name="Ueki A."/>
            <person name="Tonouchi A."/>
        </authorList>
    </citation>
    <scope>NUCLEOTIDE SEQUENCE [LARGE SCALE GENOMIC DNA]</scope>
    <source>
        <strain evidence="2 3">CTTW</strain>
    </source>
</reference>
<evidence type="ECO:0000313" key="2">
    <source>
        <dbReference type="EMBL" id="BCJ99112.1"/>
    </source>
</evidence>
<keyword evidence="3" id="KW-1185">Reference proteome</keyword>
<gene>
    <name evidence="2" type="ORF">bsdcttw_21530</name>
</gene>
<dbReference type="AlphaFoldDB" id="A0A7I8DLB5"/>
<dbReference type="Proteomes" id="UP000515703">
    <property type="component" value="Chromosome"/>
</dbReference>
<evidence type="ECO:0000313" key="3">
    <source>
        <dbReference type="Proteomes" id="UP000515703"/>
    </source>
</evidence>
<dbReference type="KEGG" id="acht:bsdcttw_21530"/>
<dbReference type="PROSITE" id="PS51257">
    <property type="entry name" value="PROKAR_LIPOPROTEIN"/>
    <property type="match status" value="1"/>
</dbReference>
<name>A0A7I8DLB5_9FIRM</name>
<sequence length="192" mass="21249">MRKKIAGMLTLVLVMIAMIGCGMKNTAVGSNTEGEKASVTPSSAEGEKLSETPTPSEAAAELEEDRFSLYLSLLMKHQDEINPILGEEPEKTEDEAFDYKKANIRVWFERGDASQIWTIDKTIDFNGAHVGDAIEKFKEVFGEPSQDVNGEAHFGYEGYFLVVQYDTSTKETMSVHILSEDYGYNEDGSAAK</sequence>
<dbReference type="RefSeq" id="WP_185259391.1">
    <property type="nucleotide sequence ID" value="NZ_AP023368.1"/>
</dbReference>
<feature type="region of interest" description="Disordered" evidence="1">
    <location>
        <begin position="29"/>
        <end position="58"/>
    </location>
</feature>
<proteinExistence type="predicted"/>
<protein>
    <recommendedName>
        <fullName evidence="4">DUF4309 domain-containing protein</fullName>
    </recommendedName>
</protein>
<accession>A0A7I8DLB5</accession>
<organism evidence="2 3">
    <name type="scientific">Anaerocolumna chitinilytica</name>
    <dbReference type="NCBI Taxonomy" id="1727145"/>
    <lineage>
        <taxon>Bacteria</taxon>
        <taxon>Bacillati</taxon>
        <taxon>Bacillota</taxon>
        <taxon>Clostridia</taxon>
        <taxon>Lachnospirales</taxon>
        <taxon>Lachnospiraceae</taxon>
        <taxon>Anaerocolumna</taxon>
    </lineage>
</organism>
<evidence type="ECO:0008006" key="4">
    <source>
        <dbReference type="Google" id="ProtNLM"/>
    </source>
</evidence>
<reference evidence="2 3" key="1">
    <citation type="submission" date="2020-08" db="EMBL/GenBank/DDBJ databases">
        <title>Draft genome sequencing of an Anaerocolumna strain isolated from anoxic soil subjected to BSD treatment.</title>
        <authorList>
            <person name="Uek A."/>
            <person name="Tonouchi A."/>
        </authorList>
    </citation>
    <scope>NUCLEOTIDE SEQUENCE [LARGE SCALE GENOMIC DNA]</scope>
    <source>
        <strain evidence="2 3">CTTW</strain>
    </source>
</reference>
<dbReference type="EMBL" id="AP023368">
    <property type="protein sequence ID" value="BCJ99112.1"/>
    <property type="molecule type" value="Genomic_DNA"/>
</dbReference>
<evidence type="ECO:0000256" key="1">
    <source>
        <dbReference type="SAM" id="MobiDB-lite"/>
    </source>
</evidence>